<dbReference type="RefSeq" id="WP_005817949.1">
    <property type="nucleotide sequence ID" value="NZ_CAXSVT010000001.1"/>
</dbReference>
<feature type="signal peptide" evidence="1">
    <location>
        <begin position="1"/>
        <end position="23"/>
    </location>
</feature>
<keyword evidence="1" id="KW-0732">Signal</keyword>
<evidence type="ECO:0000313" key="3">
    <source>
        <dbReference type="Proteomes" id="UP001058403"/>
    </source>
</evidence>
<proteinExistence type="predicted"/>
<gene>
    <name evidence="2" type="ORF">NXW39_13030</name>
</gene>
<protein>
    <recommendedName>
        <fullName evidence="4">DUF4890 domain-containing protein</fullName>
    </recommendedName>
</protein>
<feature type="chain" id="PRO_5040733016" description="DUF4890 domain-containing protein" evidence="1">
    <location>
        <begin position="24"/>
        <end position="149"/>
    </location>
</feature>
<evidence type="ECO:0008006" key="4">
    <source>
        <dbReference type="Google" id="ProtNLM"/>
    </source>
</evidence>
<accession>A0A9X9IK86</accession>
<sequence length="149" mass="17939">MKSIFRILLFAMAMTTFCTSTYAQKDSRQRMTREQLAETQAKYIAQEMEMDDTTAEKFVATFCQFQKEIWALGPRPKREVAGRTDAETEQAIKERFAHSQKILNLRHKYYEEYSKFLSQQQIARVYELERKMMDRLYHRSQKERLKNNK</sequence>
<organism evidence="2 3">
    <name type="scientific">Bacteroides fragilis</name>
    <dbReference type="NCBI Taxonomy" id="817"/>
    <lineage>
        <taxon>Bacteria</taxon>
        <taxon>Pseudomonadati</taxon>
        <taxon>Bacteroidota</taxon>
        <taxon>Bacteroidia</taxon>
        <taxon>Bacteroidales</taxon>
        <taxon>Bacteroidaceae</taxon>
        <taxon>Bacteroides</taxon>
    </lineage>
</organism>
<evidence type="ECO:0000256" key="1">
    <source>
        <dbReference type="SAM" id="SignalP"/>
    </source>
</evidence>
<dbReference type="EMBL" id="CP103070">
    <property type="protein sequence ID" value="UVO88302.1"/>
    <property type="molecule type" value="Genomic_DNA"/>
</dbReference>
<name>A0A9X9IK86_BACFG</name>
<evidence type="ECO:0000313" key="2">
    <source>
        <dbReference type="EMBL" id="UVO88302.1"/>
    </source>
</evidence>
<dbReference type="AlphaFoldDB" id="A0A9X9IK86"/>
<reference evidence="2" key="1">
    <citation type="submission" date="2022-08" db="EMBL/GenBank/DDBJ databases">
        <title>Genome Sequencing of Bacteroides fragilis Group Isolates with Nanopore Technology.</title>
        <authorList>
            <person name="Tisza M.J."/>
            <person name="Smith D."/>
            <person name="Dekker J.P."/>
        </authorList>
    </citation>
    <scope>NUCLEOTIDE SEQUENCE</scope>
    <source>
        <strain evidence="2">BFG-49</strain>
    </source>
</reference>
<dbReference type="Proteomes" id="UP001058403">
    <property type="component" value="Chromosome"/>
</dbReference>